<dbReference type="PROSITE" id="PS51085">
    <property type="entry name" value="2FE2S_FER_2"/>
    <property type="match status" value="1"/>
</dbReference>
<keyword evidence="4" id="KW-1185">Reference proteome</keyword>
<protein>
    <submittedName>
        <fullName evidence="3">2Fe-2S ferredoxin-like protein</fullName>
    </submittedName>
</protein>
<proteinExistence type="predicted"/>
<evidence type="ECO:0000313" key="3">
    <source>
        <dbReference type="EMBL" id="MBC3764257.1"/>
    </source>
</evidence>
<reference evidence="3" key="1">
    <citation type="journal article" date="2018" name="Int. J. Syst. Evol. Microbiol.">
        <title>Neptunicella marina gen. nov., sp. nov., isolated from surface seawater.</title>
        <authorList>
            <person name="Liu X."/>
            <person name="Lai Q."/>
            <person name="Du Y."/>
            <person name="Zhang X."/>
            <person name="Liu Z."/>
            <person name="Sun F."/>
            <person name="Shao Z."/>
        </authorList>
    </citation>
    <scope>NUCLEOTIDE SEQUENCE</scope>
    <source>
        <strain evidence="3">S27-2</strain>
    </source>
</reference>
<evidence type="ECO:0000313" key="4">
    <source>
        <dbReference type="Proteomes" id="UP000601768"/>
    </source>
</evidence>
<dbReference type="SUPFAM" id="SSF54292">
    <property type="entry name" value="2Fe-2S ferredoxin-like"/>
    <property type="match status" value="1"/>
</dbReference>
<dbReference type="EMBL" id="JACNEP010000001">
    <property type="protein sequence ID" value="MBC3764257.1"/>
    <property type="molecule type" value="Genomic_DNA"/>
</dbReference>
<organism evidence="3 4">
    <name type="scientific">Neptunicella marina</name>
    <dbReference type="NCBI Taxonomy" id="2125989"/>
    <lineage>
        <taxon>Bacteria</taxon>
        <taxon>Pseudomonadati</taxon>
        <taxon>Pseudomonadota</taxon>
        <taxon>Gammaproteobacteria</taxon>
        <taxon>Alteromonadales</taxon>
        <taxon>Alteromonadaceae</taxon>
        <taxon>Neptunicella</taxon>
    </lineage>
</organism>
<dbReference type="InterPro" id="IPR012675">
    <property type="entry name" value="Beta-grasp_dom_sf"/>
</dbReference>
<keyword evidence="1" id="KW-0830">Ubiquinone</keyword>
<name>A0A8J6LZS8_9ALTE</name>
<evidence type="ECO:0000256" key="1">
    <source>
        <dbReference type="ARBA" id="ARBA00023075"/>
    </source>
</evidence>
<dbReference type="PROSITE" id="PS00197">
    <property type="entry name" value="2FE2S_FER_1"/>
    <property type="match status" value="1"/>
</dbReference>
<dbReference type="InterPro" id="IPR036010">
    <property type="entry name" value="2Fe-2S_ferredoxin-like_sf"/>
</dbReference>
<dbReference type="InterPro" id="IPR006058">
    <property type="entry name" value="2Fe2S_fd_BS"/>
</dbReference>
<comment type="caution">
    <text evidence="3">The sequence shown here is derived from an EMBL/GenBank/DDBJ whole genome shotgun (WGS) entry which is preliminary data.</text>
</comment>
<dbReference type="AlphaFoldDB" id="A0A8J6LZS8"/>
<dbReference type="Pfam" id="PF00111">
    <property type="entry name" value="Fer2"/>
    <property type="match status" value="1"/>
</dbReference>
<sequence>MCDKECAFMIVVKSHGEFRQQTRKTILESLEVNNLEVHTSCREGFCGACRTKLNKGSVKYITEPLAYFEDDEILPCCCVATSDIEIELS</sequence>
<dbReference type="Gene3D" id="3.10.20.30">
    <property type="match status" value="1"/>
</dbReference>
<dbReference type="GO" id="GO:0051537">
    <property type="term" value="F:2 iron, 2 sulfur cluster binding"/>
    <property type="evidence" value="ECO:0007669"/>
    <property type="project" value="InterPro"/>
</dbReference>
<dbReference type="CDD" id="cd00207">
    <property type="entry name" value="fer2"/>
    <property type="match status" value="1"/>
</dbReference>
<evidence type="ECO:0000259" key="2">
    <source>
        <dbReference type="PROSITE" id="PS51085"/>
    </source>
</evidence>
<reference evidence="3" key="2">
    <citation type="submission" date="2020-08" db="EMBL/GenBank/DDBJ databases">
        <authorList>
            <person name="Lai Q."/>
        </authorList>
    </citation>
    <scope>NUCLEOTIDE SEQUENCE</scope>
    <source>
        <strain evidence="3">S27-2</strain>
    </source>
</reference>
<gene>
    <name evidence="3" type="ORF">H8B19_00065</name>
</gene>
<dbReference type="NCBIfam" id="NF007985">
    <property type="entry name" value="PRK10713.1"/>
    <property type="match status" value="1"/>
</dbReference>
<accession>A0A8J6LZS8</accession>
<dbReference type="Proteomes" id="UP000601768">
    <property type="component" value="Unassembled WGS sequence"/>
</dbReference>
<dbReference type="InterPro" id="IPR001041">
    <property type="entry name" value="2Fe-2S_ferredoxin-type"/>
</dbReference>
<feature type="domain" description="2Fe-2S ferredoxin-type" evidence="2">
    <location>
        <begin position="8"/>
        <end position="89"/>
    </location>
</feature>